<dbReference type="GO" id="GO:0004674">
    <property type="term" value="F:protein serine/threonine kinase activity"/>
    <property type="evidence" value="ECO:0007669"/>
    <property type="project" value="UniProtKB-KW"/>
</dbReference>
<keyword evidence="6" id="KW-0067">ATP-binding</keyword>
<dbReference type="OrthoDB" id="541276at2759"/>
<evidence type="ECO:0000256" key="5">
    <source>
        <dbReference type="ARBA" id="ARBA00022777"/>
    </source>
</evidence>
<feature type="region of interest" description="Disordered" evidence="9">
    <location>
        <begin position="429"/>
        <end position="465"/>
    </location>
</feature>
<dbReference type="Pfam" id="PF00069">
    <property type="entry name" value="Pkinase"/>
    <property type="match status" value="1"/>
</dbReference>
<dbReference type="EMBL" id="ACVC01000057">
    <property type="protein sequence ID" value="EFO64877.1"/>
    <property type="molecule type" value="Genomic_DNA"/>
</dbReference>
<feature type="compositionally biased region" description="Polar residues" evidence="9">
    <location>
        <begin position="341"/>
        <end position="367"/>
    </location>
</feature>
<feature type="compositionally biased region" description="Low complexity" evidence="9">
    <location>
        <begin position="370"/>
        <end position="383"/>
    </location>
</feature>
<accession>E1EY36</accession>
<evidence type="ECO:0000259" key="10">
    <source>
        <dbReference type="PROSITE" id="PS50011"/>
    </source>
</evidence>
<dbReference type="PANTHER" id="PTHR43671">
    <property type="entry name" value="SERINE/THREONINE-PROTEIN KINASE NEK"/>
    <property type="match status" value="1"/>
</dbReference>
<dbReference type="OMA" id="DYECTPG"/>
<dbReference type="SMART" id="SM00220">
    <property type="entry name" value="S_TKc"/>
    <property type="match status" value="1"/>
</dbReference>
<evidence type="ECO:0000256" key="2">
    <source>
        <dbReference type="ARBA" id="ARBA00022527"/>
    </source>
</evidence>
<dbReference type="Gene3D" id="1.10.510.10">
    <property type="entry name" value="Transferase(Phosphotransferase) domain 1"/>
    <property type="match status" value="2"/>
</dbReference>
<dbReference type="InterPro" id="IPR000719">
    <property type="entry name" value="Prot_kinase_dom"/>
</dbReference>
<dbReference type="AlphaFoldDB" id="E1EY36"/>
<evidence type="ECO:0000313" key="11">
    <source>
        <dbReference type="EMBL" id="EFO64877.1"/>
    </source>
</evidence>
<feature type="region of interest" description="Disordered" evidence="9">
    <location>
        <begin position="336"/>
        <end position="383"/>
    </location>
</feature>
<keyword evidence="4" id="KW-0547">Nucleotide-binding</keyword>
<protein>
    <recommendedName>
        <fullName evidence="1">non-specific serine/threonine protein kinase</fullName>
        <ecNumber evidence="1">2.7.11.1</ecNumber>
    </recommendedName>
</protein>
<evidence type="ECO:0000256" key="4">
    <source>
        <dbReference type="ARBA" id="ARBA00022741"/>
    </source>
</evidence>
<feature type="domain" description="Protein kinase" evidence="10">
    <location>
        <begin position="23"/>
        <end position="345"/>
    </location>
</feature>
<evidence type="ECO:0000256" key="9">
    <source>
        <dbReference type="SAM" id="MobiDB-lite"/>
    </source>
</evidence>
<dbReference type="PROSITE" id="PS50011">
    <property type="entry name" value="PROTEIN_KINASE_DOM"/>
    <property type="match status" value="1"/>
</dbReference>
<evidence type="ECO:0000256" key="1">
    <source>
        <dbReference type="ARBA" id="ARBA00012513"/>
    </source>
</evidence>
<evidence type="ECO:0000256" key="3">
    <source>
        <dbReference type="ARBA" id="ARBA00022679"/>
    </source>
</evidence>
<name>E1EY36_GIAIA</name>
<evidence type="ECO:0000256" key="8">
    <source>
        <dbReference type="ARBA" id="ARBA00048679"/>
    </source>
</evidence>
<reference evidence="11 12" key="1">
    <citation type="journal article" date="2010" name="BMC Genomics">
        <title>Genome analysis and comparative genomics of a Giardia intestinalis assemblage E isolate.</title>
        <authorList>
            <person name="Jerlstrom-Hultqvist J."/>
            <person name="Franzen O."/>
            <person name="Ankarklev J."/>
            <person name="Xu F."/>
            <person name="Nohynkova E."/>
            <person name="Andersson J.O."/>
            <person name="Svard S.G."/>
            <person name="Andersson B."/>
        </authorList>
    </citation>
    <scope>NUCLEOTIDE SEQUENCE [LARGE SCALE GENOMIC DNA]</scope>
    <source>
        <strain evidence="11 12">P15</strain>
    </source>
</reference>
<sequence length="1029" mass="115930">MSTQVHSCGQRFQTLCFTSLDDFKIANMVACSRRGREMVAAYTRTGELVLLKERYSNEMDVLESTLREAETLLDLGPHRNVLTIRGYAQEGTTGLIALEHLQHKDMQKQMQRYKGISKTFSEPFLWAILLDISSALQHIHGKGYVFRDVKLANICLREVDYTNNSSVKLDIVEPNKQVRIANLQFVLSNFESCRKLPSSSRSNSKIMLNQFVPSDYATDTTSLPDTDYECTPGVDATTSTQQLAMRPPGCYYNDPTISFLQALQNRIYYDIPESTHTASRRKVISAATQKTYNEDHNLPYSARSPNKQIAIQKEYEKVTGHMSDSTILNPEMREELRAASRSGSLCGSNYGSQSVNTSRSASRSASPGISRAASRNISRSASPSLPIPRAISITADRLITIPTDSRPETLLVGSYVQSASPTFRRGLTDLSNINRPDMSAPPTLSDSPGRHYINSSRASVSTRSQNSIDHGKFDYVQNMTRFTKLDPFEKALRNHKIRKELEKRRNIFPEGTNMYANVESEDDIEFKLIKPTLGKFGTRSISQTVALRPATANSLGRVSPARLESSPKKNLFQISEGKSIMPRINDEEQQLRDLEELWRREEISCNPNNPNYPSKLTTTLDQCSPRARDALPYYIEPPQNTYSTFKARSQRVSLPDGSGTITILGTPNYMPKEMAEGNNIMAMDIYALGVSVIELMCLEDYQRIDVERVQKQLSATYSQEIRTLVLHMLGPPDLRPSAEDIHESSLRAILTHASDYGAAATLTHDDVIYERGCKTIPSLKHPFHIDLEMLHQREYLKRRSPYSATHVPEDSTDVIAPHLLEHPSAKNLLDKIRHIPPQVCSLKTQPQDHFQSVYVEYNNEQRVVEQVELPLHRTAFKGAKMTKYLEQLNQSKPPLYSFNKATSRKIVDPPEKWMPNPDSVLSEFGPEAQIKRLQSEQTPDLLEVLDTGTHSIPNARGGRRIMSEKCSKMIRPKTATFIPLQRDSSGHSSESSTLKVNHNVERRRPRISVAFGAIAMPNAPSSDRRVITD</sequence>
<keyword evidence="5 11" id="KW-0418">Kinase</keyword>
<comment type="catalytic activity">
    <reaction evidence="7">
        <text>L-threonyl-[protein] + ATP = O-phospho-L-threonyl-[protein] + ADP + H(+)</text>
        <dbReference type="Rhea" id="RHEA:46608"/>
        <dbReference type="Rhea" id="RHEA-COMP:11060"/>
        <dbReference type="Rhea" id="RHEA-COMP:11605"/>
        <dbReference type="ChEBI" id="CHEBI:15378"/>
        <dbReference type="ChEBI" id="CHEBI:30013"/>
        <dbReference type="ChEBI" id="CHEBI:30616"/>
        <dbReference type="ChEBI" id="CHEBI:61977"/>
        <dbReference type="ChEBI" id="CHEBI:456216"/>
        <dbReference type="EC" id="2.7.11.1"/>
    </reaction>
</comment>
<dbReference type="VEuPathDB" id="GiardiaDB:GLP15_170"/>
<dbReference type="GO" id="GO:0005524">
    <property type="term" value="F:ATP binding"/>
    <property type="evidence" value="ECO:0007669"/>
    <property type="project" value="UniProtKB-KW"/>
</dbReference>
<dbReference type="SUPFAM" id="SSF56112">
    <property type="entry name" value="Protein kinase-like (PK-like)"/>
    <property type="match status" value="1"/>
</dbReference>
<evidence type="ECO:0000313" key="12">
    <source>
        <dbReference type="Proteomes" id="UP000008974"/>
    </source>
</evidence>
<dbReference type="EC" id="2.7.11.1" evidence="1"/>
<feature type="compositionally biased region" description="Polar residues" evidence="9">
    <location>
        <begin position="453"/>
        <end position="465"/>
    </location>
</feature>
<dbReference type="PANTHER" id="PTHR43671:SF98">
    <property type="entry name" value="SERINE_THREONINE-PROTEIN KINASE NEK11"/>
    <property type="match status" value="1"/>
</dbReference>
<gene>
    <name evidence="11" type="ORF">GLP15_170</name>
</gene>
<comment type="caution">
    <text evidence="11">The sequence shown here is derived from an EMBL/GenBank/DDBJ whole genome shotgun (WGS) entry which is preliminary data.</text>
</comment>
<evidence type="ECO:0000256" key="6">
    <source>
        <dbReference type="ARBA" id="ARBA00022840"/>
    </source>
</evidence>
<dbReference type="Proteomes" id="UP000008974">
    <property type="component" value="Unassembled WGS sequence"/>
</dbReference>
<keyword evidence="3" id="KW-0808">Transferase</keyword>
<proteinExistence type="predicted"/>
<dbReference type="Gene3D" id="3.30.200.20">
    <property type="entry name" value="Phosphorylase Kinase, domain 1"/>
    <property type="match status" value="1"/>
</dbReference>
<dbReference type="InterPro" id="IPR011009">
    <property type="entry name" value="Kinase-like_dom_sf"/>
</dbReference>
<dbReference type="InterPro" id="IPR050660">
    <property type="entry name" value="NEK_Ser/Thr_kinase"/>
</dbReference>
<keyword evidence="2" id="KW-0723">Serine/threonine-protein kinase</keyword>
<comment type="catalytic activity">
    <reaction evidence="8">
        <text>L-seryl-[protein] + ATP = O-phospho-L-seryl-[protein] + ADP + H(+)</text>
        <dbReference type="Rhea" id="RHEA:17989"/>
        <dbReference type="Rhea" id="RHEA-COMP:9863"/>
        <dbReference type="Rhea" id="RHEA-COMP:11604"/>
        <dbReference type="ChEBI" id="CHEBI:15378"/>
        <dbReference type="ChEBI" id="CHEBI:29999"/>
        <dbReference type="ChEBI" id="CHEBI:30616"/>
        <dbReference type="ChEBI" id="CHEBI:83421"/>
        <dbReference type="ChEBI" id="CHEBI:456216"/>
        <dbReference type="EC" id="2.7.11.1"/>
    </reaction>
</comment>
<organism evidence="11 12">
    <name type="scientific">Giardia intestinalis (strain P15)</name>
    <name type="common">Giardia lamblia</name>
    <dbReference type="NCBI Taxonomy" id="658858"/>
    <lineage>
        <taxon>Eukaryota</taxon>
        <taxon>Metamonada</taxon>
        <taxon>Diplomonadida</taxon>
        <taxon>Hexamitidae</taxon>
        <taxon>Giardiinae</taxon>
        <taxon>Giardia</taxon>
    </lineage>
</organism>
<evidence type="ECO:0000256" key="7">
    <source>
        <dbReference type="ARBA" id="ARBA00047899"/>
    </source>
</evidence>